<proteinExistence type="predicted"/>
<evidence type="ECO:0000313" key="3">
    <source>
        <dbReference type="EMBL" id="QCY47722.1"/>
    </source>
</evidence>
<keyword evidence="4" id="KW-1185">Reference proteome</keyword>
<feature type="compositionally biased region" description="Low complexity" evidence="1">
    <location>
        <begin position="244"/>
        <end position="267"/>
    </location>
</feature>
<protein>
    <submittedName>
        <fullName evidence="3">Uncharacterized protein</fullName>
    </submittedName>
</protein>
<keyword evidence="2" id="KW-1133">Transmembrane helix</keyword>
<dbReference type="KEGG" id="gcr:GcLGCM259_2007"/>
<sequence length="290" mass="31010">MAATSQGAPQKKVSAAQPKLRLRYGRLSVALVGLLALVATLVTAVLAPFTSIGFGLVFFLFALGVASFAALRTMAVRDRNRKLLQRMEAVREQALHTPAFEDSSNQVIAKSAKDEKVFDARPDSGRRAPSITAEELRAEALRVARGDGGVKQPATWEPTEVPKPKYVAVREATEATRQQVAEQVRPEPLPKAEPLRPSAKISLKASEEAREIAKQVSAADKAAIAKLDAARDTAEEKAAETPVKPAASEEAAKAAPAKAEKAAPAPKAKTEAEGSKQRLNLDAVLQRRRA</sequence>
<keyword evidence="2" id="KW-0812">Transmembrane</keyword>
<keyword evidence="2" id="KW-0472">Membrane</keyword>
<dbReference type="Proteomes" id="UP000307000">
    <property type="component" value="Chromosome"/>
</dbReference>
<feature type="region of interest" description="Disordered" evidence="1">
    <location>
        <begin position="173"/>
        <end position="195"/>
    </location>
</feature>
<feature type="transmembrane region" description="Helical" evidence="2">
    <location>
        <begin position="27"/>
        <end position="46"/>
    </location>
</feature>
<feature type="compositionally biased region" description="Basic and acidic residues" evidence="1">
    <location>
        <begin position="229"/>
        <end position="239"/>
    </location>
</feature>
<gene>
    <name evidence="3" type="ORF">GcLGCM259_2007</name>
</gene>
<reference evidence="3 4" key="1">
    <citation type="submission" date="2018-12" db="EMBL/GenBank/DDBJ databases">
        <title>Complete Genome Sequence of Glutamicibacter creatinolyticus strain LGCM259,isolated from an abscess of a 12-year-old mare in Italy.</title>
        <authorList>
            <person name="Santos R.G."/>
            <person name="Silva A.L."/>
            <person name="Seyffert N."/>
            <person name="Castro T.L.P."/>
            <person name="Attili A.R."/>
            <person name="Rifici C."/>
            <person name="Mazzullo G."/>
            <person name="Brenig B."/>
            <person name="Venanzi F."/>
            <person name="Azevedo V."/>
        </authorList>
    </citation>
    <scope>NUCLEOTIDE SEQUENCE [LARGE SCALE GENOMIC DNA]</scope>
    <source>
        <strain evidence="3 4">LGCM 259</strain>
    </source>
</reference>
<evidence type="ECO:0000313" key="4">
    <source>
        <dbReference type="Proteomes" id="UP000307000"/>
    </source>
</evidence>
<feature type="compositionally biased region" description="Basic and acidic residues" evidence="1">
    <location>
        <begin position="184"/>
        <end position="194"/>
    </location>
</feature>
<dbReference type="EMBL" id="CP034412">
    <property type="protein sequence ID" value="QCY47722.1"/>
    <property type="molecule type" value="Genomic_DNA"/>
</dbReference>
<dbReference type="RefSeq" id="WP_138926572.1">
    <property type="nucleotide sequence ID" value="NZ_CP034412.1"/>
</dbReference>
<feature type="region of interest" description="Disordered" evidence="1">
    <location>
        <begin position="229"/>
        <end position="290"/>
    </location>
</feature>
<organism evidence="3 4">
    <name type="scientific">Glutamicibacter creatinolyticus</name>
    <dbReference type="NCBI Taxonomy" id="162496"/>
    <lineage>
        <taxon>Bacteria</taxon>
        <taxon>Bacillati</taxon>
        <taxon>Actinomycetota</taxon>
        <taxon>Actinomycetes</taxon>
        <taxon>Micrococcales</taxon>
        <taxon>Micrococcaceae</taxon>
        <taxon>Glutamicibacter</taxon>
    </lineage>
</organism>
<feature type="transmembrane region" description="Helical" evidence="2">
    <location>
        <begin position="52"/>
        <end position="71"/>
    </location>
</feature>
<dbReference type="AlphaFoldDB" id="A0A5B7WV34"/>
<evidence type="ECO:0000256" key="1">
    <source>
        <dbReference type="SAM" id="MobiDB-lite"/>
    </source>
</evidence>
<name>A0A5B7WV34_9MICC</name>
<accession>A0A5B7WV34</accession>
<evidence type="ECO:0000256" key="2">
    <source>
        <dbReference type="SAM" id="Phobius"/>
    </source>
</evidence>